<gene>
    <name evidence="1" type="ORF">CK820_G0039541</name>
</gene>
<proteinExistence type="predicted"/>
<comment type="caution">
    <text evidence="1">The sequence shown here is derived from an EMBL/GenBank/DDBJ whole genome shotgun (WGS) entry which is preliminary data.</text>
</comment>
<dbReference type="AlphaFoldDB" id="A0A2J8KD54"/>
<organism evidence="1 2">
    <name type="scientific">Pan troglodytes</name>
    <name type="common">Chimpanzee</name>
    <dbReference type="NCBI Taxonomy" id="9598"/>
    <lineage>
        <taxon>Eukaryota</taxon>
        <taxon>Metazoa</taxon>
        <taxon>Chordata</taxon>
        <taxon>Craniata</taxon>
        <taxon>Vertebrata</taxon>
        <taxon>Euteleostomi</taxon>
        <taxon>Mammalia</taxon>
        <taxon>Eutheria</taxon>
        <taxon>Euarchontoglires</taxon>
        <taxon>Primates</taxon>
        <taxon>Haplorrhini</taxon>
        <taxon>Catarrhini</taxon>
        <taxon>Hominidae</taxon>
        <taxon>Pan</taxon>
    </lineage>
</organism>
<evidence type="ECO:0000313" key="2">
    <source>
        <dbReference type="Proteomes" id="UP000236370"/>
    </source>
</evidence>
<sequence>MRSFKRVNFGTLLSSQKEAEELLPDLKVGVLPGSGYTWLSKLSCFVFAF</sequence>
<dbReference type="EMBL" id="NBAG03000375">
    <property type="protein sequence ID" value="PNI32953.1"/>
    <property type="molecule type" value="Genomic_DNA"/>
</dbReference>
<protein>
    <submittedName>
        <fullName evidence="1">ESPL1 isoform 2</fullName>
    </submittedName>
</protein>
<reference evidence="1 2" key="1">
    <citation type="submission" date="2017-12" db="EMBL/GenBank/DDBJ databases">
        <title>High-resolution comparative analysis of great ape genomes.</title>
        <authorList>
            <person name="Pollen A."/>
            <person name="Hastie A."/>
            <person name="Hormozdiari F."/>
            <person name="Dougherty M."/>
            <person name="Liu R."/>
            <person name="Chaisson M."/>
            <person name="Hoppe E."/>
            <person name="Hill C."/>
            <person name="Pang A."/>
            <person name="Hillier L."/>
            <person name="Baker C."/>
            <person name="Armstrong J."/>
            <person name="Shendure J."/>
            <person name="Paten B."/>
            <person name="Wilson R."/>
            <person name="Chao H."/>
            <person name="Schneider V."/>
            <person name="Ventura M."/>
            <person name="Kronenberg Z."/>
            <person name="Murali S."/>
            <person name="Gordon D."/>
            <person name="Cantsilieris S."/>
            <person name="Munson K."/>
            <person name="Nelson B."/>
            <person name="Raja A."/>
            <person name="Underwood J."/>
            <person name="Diekhans M."/>
            <person name="Fiddes I."/>
            <person name="Haussler D."/>
            <person name="Eichler E."/>
        </authorList>
    </citation>
    <scope>NUCLEOTIDE SEQUENCE [LARGE SCALE GENOMIC DNA]</scope>
    <source>
        <strain evidence="1">Yerkes chimp pedigree #C0471</strain>
    </source>
</reference>
<evidence type="ECO:0000313" key="1">
    <source>
        <dbReference type="EMBL" id="PNI32953.1"/>
    </source>
</evidence>
<dbReference type="Proteomes" id="UP000236370">
    <property type="component" value="Unassembled WGS sequence"/>
</dbReference>
<accession>A0A2J8KD54</accession>
<name>A0A2J8KD54_PANTR</name>